<dbReference type="Gene3D" id="1.10.150.130">
    <property type="match status" value="1"/>
</dbReference>
<dbReference type="PROSITE" id="PS51898">
    <property type="entry name" value="TYR_RECOMBINASE"/>
    <property type="match status" value="1"/>
</dbReference>
<dbReference type="Pfam" id="PF00589">
    <property type="entry name" value="Phage_integrase"/>
    <property type="match status" value="1"/>
</dbReference>
<keyword evidence="3" id="KW-0238">DNA-binding</keyword>
<protein>
    <submittedName>
        <fullName evidence="6">Site-specific integrase</fullName>
    </submittedName>
</protein>
<comment type="caution">
    <text evidence="6">The sequence shown here is derived from an EMBL/GenBank/DDBJ whole genome shotgun (WGS) entry which is preliminary data.</text>
</comment>
<dbReference type="CDD" id="cd00796">
    <property type="entry name" value="INT_Rci_Hp1_C"/>
    <property type="match status" value="1"/>
</dbReference>
<dbReference type="PANTHER" id="PTHR30629:SF2">
    <property type="entry name" value="PROPHAGE INTEGRASE INTS-RELATED"/>
    <property type="match status" value="1"/>
</dbReference>
<dbReference type="InterPro" id="IPR038488">
    <property type="entry name" value="Integrase_DNA-bd_sf"/>
</dbReference>
<dbReference type="Gene3D" id="1.10.443.10">
    <property type="entry name" value="Intergrase catalytic core"/>
    <property type="match status" value="1"/>
</dbReference>
<dbReference type="InterPro" id="IPR010998">
    <property type="entry name" value="Integrase_recombinase_N"/>
</dbReference>
<keyword evidence="2" id="KW-0229">DNA integration</keyword>
<proteinExistence type="inferred from homology"/>
<keyword evidence="4" id="KW-0233">DNA recombination</keyword>
<evidence type="ECO:0000256" key="3">
    <source>
        <dbReference type="ARBA" id="ARBA00023125"/>
    </source>
</evidence>
<dbReference type="InterPro" id="IPR050808">
    <property type="entry name" value="Phage_Integrase"/>
</dbReference>
<dbReference type="PANTHER" id="PTHR30629">
    <property type="entry name" value="PROPHAGE INTEGRASE"/>
    <property type="match status" value="1"/>
</dbReference>
<evidence type="ECO:0000313" key="7">
    <source>
        <dbReference type="Proteomes" id="UP001449225"/>
    </source>
</evidence>
<dbReference type="InterPro" id="IPR011010">
    <property type="entry name" value="DNA_brk_join_enz"/>
</dbReference>
<dbReference type="InterPro" id="IPR025166">
    <property type="entry name" value="Integrase_DNA_bind_dom"/>
</dbReference>
<evidence type="ECO:0000256" key="4">
    <source>
        <dbReference type="ARBA" id="ARBA00023172"/>
    </source>
</evidence>
<comment type="similarity">
    <text evidence="1">Belongs to the 'phage' integrase family.</text>
</comment>
<dbReference type="SUPFAM" id="SSF56349">
    <property type="entry name" value="DNA breaking-rejoining enzymes"/>
    <property type="match status" value="1"/>
</dbReference>
<dbReference type="EMBL" id="JBBMRA010000007">
    <property type="protein sequence ID" value="MEM5536553.1"/>
    <property type="molecule type" value="Genomic_DNA"/>
</dbReference>
<accession>A0ABU9TSQ7</accession>
<feature type="domain" description="Tyr recombinase" evidence="5">
    <location>
        <begin position="215"/>
        <end position="390"/>
    </location>
</feature>
<name>A0ABU9TSQ7_9GAMM</name>
<organism evidence="6 7">
    <name type="scientific">Neptuniibacter pectenicola</name>
    <dbReference type="NCBI Taxonomy" id="1806669"/>
    <lineage>
        <taxon>Bacteria</taxon>
        <taxon>Pseudomonadati</taxon>
        <taxon>Pseudomonadota</taxon>
        <taxon>Gammaproteobacteria</taxon>
        <taxon>Oceanospirillales</taxon>
        <taxon>Oceanospirillaceae</taxon>
        <taxon>Neptuniibacter</taxon>
    </lineage>
</organism>
<dbReference type="RefSeq" id="WP_342854355.1">
    <property type="nucleotide sequence ID" value="NZ_JBBMRA010000007.1"/>
</dbReference>
<evidence type="ECO:0000256" key="1">
    <source>
        <dbReference type="ARBA" id="ARBA00008857"/>
    </source>
</evidence>
<gene>
    <name evidence="6" type="ORF">WNY58_09135</name>
</gene>
<dbReference type="InterPro" id="IPR013762">
    <property type="entry name" value="Integrase-like_cat_sf"/>
</dbReference>
<dbReference type="Proteomes" id="UP001449225">
    <property type="component" value="Unassembled WGS sequence"/>
</dbReference>
<dbReference type="Pfam" id="PF13356">
    <property type="entry name" value="Arm-DNA-bind_3"/>
    <property type="match status" value="1"/>
</dbReference>
<dbReference type="InterPro" id="IPR002104">
    <property type="entry name" value="Integrase_catalytic"/>
</dbReference>
<evidence type="ECO:0000259" key="5">
    <source>
        <dbReference type="PROSITE" id="PS51898"/>
    </source>
</evidence>
<evidence type="ECO:0000256" key="2">
    <source>
        <dbReference type="ARBA" id="ARBA00022908"/>
    </source>
</evidence>
<sequence length="397" mass="45201">MNKRFKFTDARIKALPANPSNASSTDLEFSDFSTDGSAVSGLKCLVGKTGNRRFLFRFVMDGKKFSIGIGKFPEINVSAARKAAREYRAMLADGINPKTAADAFNLQPTVSEFFWNTYLPLQKKHKKSWNHDVQRFRKHLEPRFGWMKYRNLKAAHVQQLQLELNSPTHNRPALADATCNRIIALLKTMGQIAIRLNILDTNEAMKIRLLRENNVRTRFLEVDELKAVIREARRYPNPFIGGYIALLAITGCRRSEIRLAKHSDLDIENRTLFIRMTKSGKSRVVYLTDLALDIIKQTPKVAGNPYLFPGRIEGQPIKDCRASLQKILQSANVSNRHEVTLHIFRHTVATHLLSQNYSLSLVQELLAHESIVSTQRYAKLTVQRQRDTSEALSKLVS</sequence>
<evidence type="ECO:0000313" key="6">
    <source>
        <dbReference type="EMBL" id="MEM5536553.1"/>
    </source>
</evidence>
<dbReference type="Gene3D" id="3.30.160.390">
    <property type="entry name" value="Integrase, DNA-binding domain"/>
    <property type="match status" value="1"/>
</dbReference>
<reference evidence="6 7" key="1">
    <citation type="submission" date="2024-03" db="EMBL/GenBank/DDBJ databases">
        <title>Community enrichment and isolation of bacterial strains for fucoidan degradation.</title>
        <authorList>
            <person name="Sichert A."/>
        </authorList>
    </citation>
    <scope>NUCLEOTIDE SEQUENCE [LARGE SCALE GENOMIC DNA]</scope>
    <source>
        <strain evidence="6 7">AS76</strain>
    </source>
</reference>
<keyword evidence="7" id="KW-1185">Reference proteome</keyword>